<dbReference type="PROSITE" id="PS51354">
    <property type="entry name" value="GLUTAREDOXIN_2"/>
    <property type="match status" value="1"/>
</dbReference>
<evidence type="ECO:0000256" key="3">
    <source>
        <dbReference type="ARBA" id="ARBA00022630"/>
    </source>
</evidence>
<dbReference type="InterPro" id="IPR046952">
    <property type="entry name" value="GSHR/TRXR-like"/>
</dbReference>
<comment type="cofactor">
    <cofactor evidence="1">
        <name>FAD</name>
        <dbReference type="ChEBI" id="CHEBI:57692"/>
    </cofactor>
</comment>
<feature type="domain" description="FAD/NAD(P)-binding" evidence="9">
    <location>
        <begin position="91"/>
        <end position="465"/>
    </location>
</feature>
<evidence type="ECO:0000256" key="1">
    <source>
        <dbReference type="ARBA" id="ARBA00001974"/>
    </source>
</evidence>
<evidence type="ECO:0000256" key="7">
    <source>
        <dbReference type="ARBA" id="ARBA00023284"/>
    </source>
</evidence>
<dbReference type="PRINTS" id="PR00411">
    <property type="entry name" value="PNDRDTASEI"/>
</dbReference>
<evidence type="ECO:0000256" key="5">
    <source>
        <dbReference type="ARBA" id="ARBA00023002"/>
    </source>
</evidence>
<comment type="caution">
    <text evidence="10">The sequence shown here is derived from an EMBL/GenBank/DDBJ whole genome shotgun (WGS) entry which is preliminary data.</text>
</comment>
<keyword evidence="4" id="KW-0274">FAD</keyword>
<proteinExistence type="inferred from homology"/>
<dbReference type="SUPFAM" id="SSF51905">
    <property type="entry name" value="FAD/NAD(P)-binding domain"/>
    <property type="match status" value="2"/>
</dbReference>
<reference evidence="10 11" key="1">
    <citation type="submission" date="2024-02" db="EMBL/GenBank/DDBJ databases">
        <authorList>
            <person name="Chen Y."/>
            <person name="Shah S."/>
            <person name="Dougan E. K."/>
            <person name="Thang M."/>
            <person name="Chan C."/>
        </authorList>
    </citation>
    <scope>NUCLEOTIDE SEQUENCE [LARGE SCALE GENOMIC DNA]</scope>
</reference>
<feature type="region of interest" description="Disordered" evidence="8">
    <location>
        <begin position="492"/>
        <end position="517"/>
    </location>
</feature>
<dbReference type="InterPro" id="IPR023753">
    <property type="entry name" value="FAD/NAD-binding_dom"/>
</dbReference>
<evidence type="ECO:0000256" key="6">
    <source>
        <dbReference type="ARBA" id="ARBA00023157"/>
    </source>
</evidence>
<protein>
    <submittedName>
        <fullName evidence="10">Thioredoxin reductase SEP1 (EhSEP1)</fullName>
    </submittedName>
</protein>
<dbReference type="SUPFAM" id="SSF52833">
    <property type="entry name" value="Thioredoxin-like"/>
    <property type="match status" value="1"/>
</dbReference>
<dbReference type="InterPro" id="IPR036249">
    <property type="entry name" value="Thioredoxin-like_sf"/>
</dbReference>
<name>A0ABP0NMV8_9DINO</name>
<evidence type="ECO:0000256" key="2">
    <source>
        <dbReference type="ARBA" id="ARBA00007532"/>
    </source>
</evidence>
<keyword evidence="11" id="KW-1185">Reference proteome</keyword>
<sequence>MILQSHGVKDLKVVEADHRRDELEFMNTLKGMTELKTVPQIFVDGKIIPGDKPGCFDRLDALREKDELKPLLANAGVVDSEVDLPPGTYDYDLFVLGGGSGGAAAALEAARDKSKRVAVADFVKPSPQGTTWGVGGTCVNVGCIPKSRDVHRRFLLGDFRWVWTARARARTRGRVDAVVAVKLMHIAATKKEEIHDLASYGFRQKSDGGTEVRTDGGDQPVERAGQRWPTCVRQGLLDGFEANGVKYYNKYATLKDRHTIHLDDGKGNTETVTARFILLAAGGRPNNGGYPGANEHCISSDDVFWLKEAPGKTLVIGAAYIALECAGFLNGLGYDTTVMVRSMLLRGFDRECVDKIDAYMQKVGVKFLRGCVPDRFEKGSSKKVKCIWKVAGEEKSEEFDTVLLAIGRTGEAQKLASPRWVGRAKVWFNPENGKVPAPAEQTNVPNIFAIGDLVENRPELTPVAKVAGKKVATRVFKGDLQERLRRAGQGVVEFGHGPPASVPETDTDQPPLHTTDLPTTRDLRHDPEAMNYRLIATTVARTGTARRGAMLARWLGRVWVGGPLAGSEPVHFRVVLWKEMKAKQLADCCKLLFCEK</sequence>
<evidence type="ECO:0000313" key="11">
    <source>
        <dbReference type="Proteomes" id="UP001642464"/>
    </source>
</evidence>
<dbReference type="PANTHER" id="PTHR42737:SF2">
    <property type="entry name" value="GLUTATHIONE REDUCTASE"/>
    <property type="match status" value="1"/>
</dbReference>
<dbReference type="Pfam" id="PF07992">
    <property type="entry name" value="Pyr_redox_2"/>
    <property type="match status" value="1"/>
</dbReference>
<comment type="similarity">
    <text evidence="2">Belongs to the class-I pyridine nucleotide-disulfide oxidoreductase family.</text>
</comment>
<evidence type="ECO:0000256" key="4">
    <source>
        <dbReference type="ARBA" id="ARBA00022827"/>
    </source>
</evidence>
<dbReference type="Gene3D" id="3.40.30.10">
    <property type="entry name" value="Glutaredoxin"/>
    <property type="match status" value="1"/>
</dbReference>
<evidence type="ECO:0000256" key="8">
    <source>
        <dbReference type="SAM" id="MobiDB-lite"/>
    </source>
</evidence>
<dbReference type="EMBL" id="CAXAMM010029668">
    <property type="protein sequence ID" value="CAK9065115.1"/>
    <property type="molecule type" value="Genomic_DNA"/>
</dbReference>
<evidence type="ECO:0000259" key="9">
    <source>
        <dbReference type="Pfam" id="PF07992"/>
    </source>
</evidence>
<dbReference type="PRINTS" id="PR00368">
    <property type="entry name" value="FADPNR"/>
</dbReference>
<dbReference type="Proteomes" id="UP001642464">
    <property type="component" value="Unassembled WGS sequence"/>
</dbReference>
<keyword evidence="7" id="KW-0676">Redox-active center</keyword>
<evidence type="ECO:0000313" key="10">
    <source>
        <dbReference type="EMBL" id="CAK9065115.1"/>
    </source>
</evidence>
<dbReference type="InterPro" id="IPR036188">
    <property type="entry name" value="FAD/NAD-bd_sf"/>
</dbReference>
<keyword evidence="5" id="KW-0560">Oxidoreductase</keyword>
<organism evidence="10 11">
    <name type="scientific">Durusdinium trenchii</name>
    <dbReference type="NCBI Taxonomy" id="1381693"/>
    <lineage>
        <taxon>Eukaryota</taxon>
        <taxon>Sar</taxon>
        <taxon>Alveolata</taxon>
        <taxon>Dinophyceae</taxon>
        <taxon>Suessiales</taxon>
        <taxon>Symbiodiniaceae</taxon>
        <taxon>Durusdinium</taxon>
    </lineage>
</organism>
<accession>A0ABP0NMV8</accession>
<dbReference type="InterPro" id="IPR012999">
    <property type="entry name" value="Pyr_OxRdtase_I_AS"/>
</dbReference>
<dbReference type="PANTHER" id="PTHR42737">
    <property type="entry name" value="GLUTATHIONE REDUCTASE"/>
    <property type="match status" value="1"/>
</dbReference>
<gene>
    <name evidence="10" type="ORF">SCF082_LOCUS33400</name>
</gene>
<dbReference type="PROSITE" id="PS00076">
    <property type="entry name" value="PYRIDINE_REDOX_1"/>
    <property type="match status" value="1"/>
</dbReference>
<keyword evidence="3" id="KW-0285">Flavoprotein</keyword>
<dbReference type="Gene3D" id="3.50.50.60">
    <property type="entry name" value="FAD/NAD(P)-binding domain"/>
    <property type="match status" value="2"/>
</dbReference>
<keyword evidence="6" id="KW-1015">Disulfide bond</keyword>